<feature type="transmembrane region" description="Helical" evidence="8">
    <location>
        <begin position="315"/>
        <end position="337"/>
    </location>
</feature>
<dbReference type="AlphaFoldDB" id="R4YPE1"/>
<evidence type="ECO:0000256" key="6">
    <source>
        <dbReference type="ARBA" id="ARBA00022989"/>
    </source>
</evidence>
<dbReference type="HOGENOM" id="CLU_017959_1_2_6"/>
<name>R4YPE1_OLEAN</name>
<feature type="transmembrane region" description="Helical" evidence="8">
    <location>
        <begin position="129"/>
        <end position="150"/>
    </location>
</feature>
<evidence type="ECO:0000256" key="4">
    <source>
        <dbReference type="ARBA" id="ARBA00022475"/>
    </source>
</evidence>
<gene>
    <name evidence="9" type="primary">uraA</name>
    <name evidence="9" type="ORF">OLEAN_C09120</name>
</gene>
<keyword evidence="10" id="KW-1185">Reference proteome</keyword>
<keyword evidence="6 8" id="KW-1133">Transmembrane helix</keyword>
<proteinExistence type="inferred from homology"/>
<feature type="transmembrane region" description="Helical" evidence="8">
    <location>
        <begin position="24"/>
        <end position="44"/>
    </location>
</feature>
<dbReference type="InterPro" id="IPR006042">
    <property type="entry name" value="Xan_ur_permease"/>
</dbReference>
<keyword evidence="3" id="KW-0813">Transport</keyword>
<sequence>MPDNSLSQSGVDQSSFNQPTWRNALAGLQMLFVAFGALVLMPLITGLDPSVALFTAGIGTLIFQFITKQQVPIFLASSFVFIAPIAYSVQTWGIAAAMGSLFVSGLVYVAIAALVAVRGAGFLHRLMPPVVTGPIIMVIGLSLAPIAVNMAMGKTGDGAAELFPYIDSLIVSMSALLTTLLVATLGKGIFRLLPIMAGVFVGYIMASIMGMVSTEAVASSEWFAIPNFITPEFNLAAILFMLPVAIAPAIEHVGDILAIGSVTGKDYTKKPGLHRTLLGDGIATSTAALLGGPPNTTYSEVTGAVMLTKMFNPRIMLWAACFAIILAFVAKFGIALQTIPAPVMGGILILLFGSIAGVGMNILVKAQVDLADQRNLVIVSTTLVFGIGGMAIGNSDFSLQGISLCGLVAVTMNLLLPQTKTDNDSLEQEQAIAKDLIDHNRS</sequence>
<evidence type="ECO:0000313" key="9">
    <source>
        <dbReference type="EMBL" id="CCK75088.1"/>
    </source>
</evidence>
<feature type="transmembrane region" description="Helical" evidence="8">
    <location>
        <begin position="162"/>
        <end position="185"/>
    </location>
</feature>
<feature type="transmembrane region" description="Helical" evidence="8">
    <location>
        <begin position="376"/>
        <end position="393"/>
    </location>
</feature>
<dbReference type="Pfam" id="PF00860">
    <property type="entry name" value="Xan_ur_permease"/>
    <property type="match status" value="1"/>
</dbReference>
<keyword evidence="4" id="KW-1003">Cell membrane</keyword>
<evidence type="ECO:0000256" key="1">
    <source>
        <dbReference type="ARBA" id="ARBA00004651"/>
    </source>
</evidence>
<dbReference type="STRING" id="698738.OLEAN_C09120"/>
<evidence type="ECO:0000313" key="10">
    <source>
        <dbReference type="Proteomes" id="UP000032749"/>
    </source>
</evidence>
<dbReference type="EMBL" id="FO203512">
    <property type="protein sequence ID" value="CCK75088.1"/>
    <property type="molecule type" value="Genomic_DNA"/>
</dbReference>
<organism evidence="9 10">
    <name type="scientific">Oleispira antarctica RB-8</name>
    <dbReference type="NCBI Taxonomy" id="698738"/>
    <lineage>
        <taxon>Bacteria</taxon>
        <taxon>Pseudomonadati</taxon>
        <taxon>Pseudomonadota</taxon>
        <taxon>Gammaproteobacteria</taxon>
        <taxon>Oceanospirillales</taxon>
        <taxon>Oceanospirillaceae</taxon>
        <taxon>Oleispira</taxon>
    </lineage>
</organism>
<dbReference type="Proteomes" id="UP000032749">
    <property type="component" value="Chromosome"/>
</dbReference>
<dbReference type="PANTHER" id="PTHR42810:SF4">
    <property type="entry name" value="URIC ACID TRANSPORTER UACT"/>
    <property type="match status" value="1"/>
</dbReference>
<dbReference type="KEGG" id="oai:OLEAN_C09120"/>
<dbReference type="GO" id="GO:0042907">
    <property type="term" value="F:xanthine transmembrane transporter activity"/>
    <property type="evidence" value="ECO:0007669"/>
    <property type="project" value="TreeGrafter"/>
</dbReference>
<comment type="similarity">
    <text evidence="2">Belongs to the nucleobase:cation symporter-2 (NCS2) (TC 2.A.40) family.</text>
</comment>
<evidence type="ECO:0000256" key="2">
    <source>
        <dbReference type="ARBA" id="ARBA00008821"/>
    </source>
</evidence>
<feature type="transmembrane region" description="Helical" evidence="8">
    <location>
        <begin position="399"/>
        <end position="416"/>
    </location>
</feature>
<evidence type="ECO:0000256" key="5">
    <source>
        <dbReference type="ARBA" id="ARBA00022692"/>
    </source>
</evidence>
<dbReference type="InterPro" id="IPR006043">
    <property type="entry name" value="NCS2"/>
</dbReference>
<dbReference type="PANTHER" id="PTHR42810">
    <property type="entry name" value="PURINE PERMEASE C1399.01C-RELATED"/>
    <property type="match status" value="1"/>
</dbReference>
<protein>
    <submittedName>
        <fullName evidence="9">Uracil permease</fullName>
    </submittedName>
</protein>
<dbReference type="NCBIfam" id="TIGR00801">
    <property type="entry name" value="ncs2"/>
    <property type="match status" value="1"/>
</dbReference>
<evidence type="ECO:0000256" key="8">
    <source>
        <dbReference type="SAM" id="Phobius"/>
    </source>
</evidence>
<reference evidence="9 10" key="1">
    <citation type="journal article" date="2013" name="Nat. Commun.">
        <title>Genome sequence and functional genomic analysis of the oil-degrading bacterium Oleispira antarctica.</title>
        <authorList>
            <person name="Kube M."/>
            <person name="Chernikova T.N."/>
            <person name="Al-Ramahi Y."/>
            <person name="Beloqui A."/>
            <person name="Lopez-Cortez N."/>
            <person name="Guazzaroni M.E."/>
            <person name="Heipieper H.J."/>
            <person name="Klages S."/>
            <person name="Kotsyurbenko O.R."/>
            <person name="Langer I."/>
            <person name="Nechitaylo T.Y."/>
            <person name="Lunsdorf H."/>
            <person name="Fernandez M."/>
            <person name="Juarez S."/>
            <person name="Ciordia S."/>
            <person name="Singer A."/>
            <person name="Kagan O."/>
            <person name="Egorova O."/>
            <person name="Petit P.A."/>
            <person name="Stogios P."/>
            <person name="Kim Y."/>
            <person name="Tchigvintsev A."/>
            <person name="Flick R."/>
            <person name="Denaro R."/>
            <person name="Genovese M."/>
            <person name="Albar J.P."/>
            <person name="Reva O.N."/>
            <person name="Martinez-Gomariz M."/>
            <person name="Tran H."/>
            <person name="Ferrer M."/>
            <person name="Savchenko A."/>
            <person name="Yakunin A.F."/>
            <person name="Yakimov M.M."/>
            <person name="Golyshina O.V."/>
            <person name="Reinhardt R."/>
            <person name="Golyshin P.N."/>
        </authorList>
    </citation>
    <scope>NUCLEOTIDE SEQUENCE [LARGE SCALE GENOMIC DNA]</scope>
</reference>
<feature type="transmembrane region" description="Helical" evidence="8">
    <location>
        <begin position="192"/>
        <end position="213"/>
    </location>
</feature>
<feature type="transmembrane region" description="Helical" evidence="8">
    <location>
        <begin position="233"/>
        <end position="250"/>
    </location>
</feature>
<dbReference type="OrthoDB" id="9779092at2"/>
<accession>R4YPE1</accession>
<dbReference type="PROSITE" id="PS01116">
    <property type="entry name" value="XANTH_URACIL_PERMASE"/>
    <property type="match status" value="1"/>
</dbReference>
<feature type="transmembrane region" description="Helical" evidence="8">
    <location>
        <begin position="343"/>
        <end position="364"/>
    </location>
</feature>
<keyword evidence="5 8" id="KW-0812">Transmembrane</keyword>
<feature type="transmembrane region" description="Helical" evidence="8">
    <location>
        <begin position="73"/>
        <end position="89"/>
    </location>
</feature>
<evidence type="ECO:0000256" key="7">
    <source>
        <dbReference type="ARBA" id="ARBA00023136"/>
    </source>
</evidence>
<keyword evidence="7 8" id="KW-0472">Membrane</keyword>
<feature type="transmembrane region" description="Helical" evidence="8">
    <location>
        <begin position="50"/>
        <end position="66"/>
    </location>
</feature>
<dbReference type="GO" id="GO:0005886">
    <property type="term" value="C:plasma membrane"/>
    <property type="evidence" value="ECO:0007669"/>
    <property type="project" value="UniProtKB-SubCell"/>
</dbReference>
<evidence type="ECO:0000256" key="3">
    <source>
        <dbReference type="ARBA" id="ARBA00022448"/>
    </source>
</evidence>
<dbReference type="PATRIC" id="fig|698738.3.peg.952"/>
<comment type="subcellular location">
    <subcellularLocation>
        <location evidence="1">Cell membrane</location>
        <topology evidence="1">Multi-pass membrane protein</topology>
    </subcellularLocation>
</comment>
<feature type="transmembrane region" description="Helical" evidence="8">
    <location>
        <begin position="95"/>
        <end position="117"/>
    </location>
</feature>